<protein>
    <submittedName>
        <fullName evidence="3">Uncharacterized protein</fullName>
    </submittedName>
</protein>
<evidence type="ECO:0000256" key="1">
    <source>
        <dbReference type="SAM" id="MobiDB-lite"/>
    </source>
</evidence>
<reference evidence="3 4" key="1">
    <citation type="submission" date="2014-03" db="EMBL/GenBank/DDBJ databases">
        <title>Draft genome of the hookworm Oesophagostomum dentatum.</title>
        <authorList>
            <person name="Mitreva M."/>
        </authorList>
    </citation>
    <scope>NUCLEOTIDE SEQUENCE [LARGE SCALE GENOMIC DNA]</scope>
    <source>
        <strain evidence="3 4">OD-Hann</strain>
    </source>
</reference>
<feature type="compositionally biased region" description="Basic and acidic residues" evidence="1">
    <location>
        <begin position="52"/>
        <end position="73"/>
    </location>
</feature>
<keyword evidence="2" id="KW-0472">Membrane</keyword>
<evidence type="ECO:0000313" key="3">
    <source>
        <dbReference type="EMBL" id="KHJ88129.1"/>
    </source>
</evidence>
<feature type="region of interest" description="Disordered" evidence="1">
    <location>
        <begin position="1"/>
        <end position="75"/>
    </location>
</feature>
<evidence type="ECO:0000256" key="2">
    <source>
        <dbReference type="SAM" id="Phobius"/>
    </source>
</evidence>
<keyword evidence="2" id="KW-0812">Transmembrane</keyword>
<feature type="compositionally biased region" description="Low complexity" evidence="1">
    <location>
        <begin position="173"/>
        <end position="193"/>
    </location>
</feature>
<feature type="transmembrane region" description="Helical" evidence="2">
    <location>
        <begin position="80"/>
        <end position="105"/>
    </location>
</feature>
<organism evidence="3 4">
    <name type="scientific">Oesophagostomum dentatum</name>
    <name type="common">Nodular worm</name>
    <dbReference type="NCBI Taxonomy" id="61180"/>
    <lineage>
        <taxon>Eukaryota</taxon>
        <taxon>Metazoa</taxon>
        <taxon>Ecdysozoa</taxon>
        <taxon>Nematoda</taxon>
        <taxon>Chromadorea</taxon>
        <taxon>Rhabditida</taxon>
        <taxon>Rhabditina</taxon>
        <taxon>Rhabditomorpha</taxon>
        <taxon>Strongyloidea</taxon>
        <taxon>Strongylidae</taxon>
        <taxon>Oesophagostomum</taxon>
    </lineage>
</organism>
<feature type="region of interest" description="Disordered" evidence="1">
    <location>
        <begin position="112"/>
        <end position="208"/>
    </location>
</feature>
<keyword evidence="4" id="KW-1185">Reference proteome</keyword>
<keyword evidence="2" id="KW-1133">Transmembrane helix</keyword>
<feature type="compositionally biased region" description="Acidic residues" evidence="1">
    <location>
        <begin position="13"/>
        <end position="22"/>
    </location>
</feature>
<feature type="compositionally biased region" description="Low complexity" evidence="1">
    <location>
        <begin position="153"/>
        <end position="164"/>
    </location>
</feature>
<dbReference type="EMBL" id="KN556391">
    <property type="protein sequence ID" value="KHJ88129.1"/>
    <property type="molecule type" value="Genomic_DNA"/>
</dbReference>
<gene>
    <name evidence="3" type="ORF">OESDEN_12081</name>
</gene>
<sequence length="208" mass="21002">MGRKLAGSVGLDGGDEDDEEETSKDGGGGGNKKNKNKGKNDGKGGNSANETARAEEKSKDGRNGKKGGKDDRAKKSRKRLLYVIAFMGGLNAFSFLLILTFFIWYKKSAKKGGLGQTVGETGKDTDDTGGGATPAVTPQGEAPAASSSTPSKGPTDAGAPSGPDAAPPPPPQQGGAAAPPGQDGAAPHPQGAGEMLENGYFVSEQVTI</sequence>
<proteinExistence type="predicted"/>
<name>A0A0B1ST91_OESDE</name>
<dbReference type="Proteomes" id="UP000053660">
    <property type="component" value="Unassembled WGS sequence"/>
</dbReference>
<dbReference type="AlphaFoldDB" id="A0A0B1ST91"/>
<evidence type="ECO:0000313" key="4">
    <source>
        <dbReference type="Proteomes" id="UP000053660"/>
    </source>
</evidence>
<accession>A0A0B1ST91</accession>